<gene>
    <name evidence="3" type="ORF">EBO34_07720</name>
</gene>
<dbReference type="Pfam" id="PF02254">
    <property type="entry name" value="TrkA_N"/>
    <property type="match status" value="1"/>
</dbReference>
<dbReference type="InterPro" id="IPR036721">
    <property type="entry name" value="RCK_C_sf"/>
</dbReference>
<dbReference type="PANTHER" id="PTHR43833:SF7">
    <property type="entry name" value="KTR SYSTEM POTASSIUM UPTAKE PROTEIN C"/>
    <property type="match status" value="1"/>
</dbReference>
<dbReference type="Proteomes" id="UP000278746">
    <property type="component" value="Unassembled WGS sequence"/>
</dbReference>
<sequence length="222" mass="24351">MKKQFAVIGLGRFGGSVCHALSKQGMEVLAIDTDEDRINKYANIATHAVVADATDDNTLKSLGIRNFDHVVVAIGDNIQSSILTTLMLVEQGVKHITVKAQNDYHEKVLNKIGAHKVVHPERDMGVRIAHNVVSKNVLDYLELSDEYSIVELMAGGMVSGKSIIELDIRAKYGCNIMAIKRADEINVSPQADEMLEHGDILIVIGADSDINRLEQALFDDDD</sequence>
<feature type="domain" description="RCK C-terminal" evidence="2">
    <location>
        <begin position="135"/>
        <end position="219"/>
    </location>
</feature>
<dbReference type="GO" id="GO:0006813">
    <property type="term" value="P:potassium ion transport"/>
    <property type="evidence" value="ECO:0007669"/>
    <property type="project" value="InterPro"/>
</dbReference>
<reference evidence="3 4" key="1">
    <citation type="submission" date="2018-10" db="EMBL/GenBank/DDBJ databases">
        <title>Bacillus Keqinensis sp. nov., a moderately halophilic bacterium isolated from a saline-alkaline lake.</title>
        <authorList>
            <person name="Wang H."/>
        </authorList>
    </citation>
    <scope>NUCLEOTIDE SEQUENCE [LARGE SCALE GENOMIC DNA]</scope>
    <source>
        <strain evidence="3 4">KQ-3</strain>
    </source>
</reference>
<dbReference type="InterPro" id="IPR003148">
    <property type="entry name" value="RCK_N"/>
</dbReference>
<dbReference type="RefSeq" id="WP_122897324.1">
    <property type="nucleotide sequence ID" value="NZ_RHIB01000001.1"/>
</dbReference>
<dbReference type="PROSITE" id="PS51201">
    <property type="entry name" value="RCK_N"/>
    <property type="match status" value="1"/>
</dbReference>
<dbReference type="EMBL" id="RHIB01000001">
    <property type="protein sequence ID" value="RNA69812.1"/>
    <property type="molecule type" value="Genomic_DNA"/>
</dbReference>
<dbReference type="PROSITE" id="PS51202">
    <property type="entry name" value="RCK_C"/>
    <property type="match status" value="1"/>
</dbReference>
<dbReference type="OrthoDB" id="9776294at2"/>
<dbReference type="SUPFAM" id="SSF51735">
    <property type="entry name" value="NAD(P)-binding Rossmann-fold domains"/>
    <property type="match status" value="1"/>
</dbReference>
<proteinExistence type="predicted"/>
<name>A0A3M7TY36_9BACI</name>
<dbReference type="Gene3D" id="3.30.70.1450">
    <property type="entry name" value="Regulator of K+ conductance, C-terminal domain"/>
    <property type="match status" value="1"/>
</dbReference>
<evidence type="ECO:0000313" key="4">
    <source>
        <dbReference type="Proteomes" id="UP000278746"/>
    </source>
</evidence>
<organism evidence="3 4">
    <name type="scientific">Alteribacter keqinensis</name>
    <dbReference type="NCBI Taxonomy" id="2483800"/>
    <lineage>
        <taxon>Bacteria</taxon>
        <taxon>Bacillati</taxon>
        <taxon>Bacillota</taxon>
        <taxon>Bacilli</taxon>
        <taxon>Bacillales</taxon>
        <taxon>Bacillaceae</taxon>
        <taxon>Alteribacter</taxon>
    </lineage>
</organism>
<protein>
    <submittedName>
        <fullName evidence="3">TrkA family potassium uptake protein</fullName>
    </submittedName>
</protein>
<dbReference type="Gene3D" id="3.40.50.720">
    <property type="entry name" value="NAD(P)-binding Rossmann-like Domain"/>
    <property type="match status" value="1"/>
</dbReference>
<keyword evidence="4" id="KW-1185">Reference proteome</keyword>
<dbReference type="InterPro" id="IPR036291">
    <property type="entry name" value="NAD(P)-bd_dom_sf"/>
</dbReference>
<dbReference type="SUPFAM" id="SSF116726">
    <property type="entry name" value="TrkA C-terminal domain-like"/>
    <property type="match status" value="1"/>
</dbReference>
<evidence type="ECO:0000259" key="1">
    <source>
        <dbReference type="PROSITE" id="PS51201"/>
    </source>
</evidence>
<dbReference type="GO" id="GO:0008324">
    <property type="term" value="F:monoatomic cation transmembrane transporter activity"/>
    <property type="evidence" value="ECO:0007669"/>
    <property type="project" value="InterPro"/>
</dbReference>
<evidence type="ECO:0000313" key="3">
    <source>
        <dbReference type="EMBL" id="RNA69812.1"/>
    </source>
</evidence>
<dbReference type="InterPro" id="IPR050721">
    <property type="entry name" value="Trk_Ktr_HKT_K-transport"/>
</dbReference>
<dbReference type="AlphaFoldDB" id="A0A3M7TY36"/>
<dbReference type="InterPro" id="IPR006037">
    <property type="entry name" value="RCK_C"/>
</dbReference>
<dbReference type="Pfam" id="PF02080">
    <property type="entry name" value="TrkA_C"/>
    <property type="match status" value="1"/>
</dbReference>
<comment type="caution">
    <text evidence="3">The sequence shown here is derived from an EMBL/GenBank/DDBJ whole genome shotgun (WGS) entry which is preliminary data.</text>
</comment>
<dbReference type="PANTHER" id="PTHR43833">
    <property type="entry name" value="POTASSIUM CHANNEL PROTEIN 2-RELATED-RELATED"/>
    <property type="match status" value="1"/>
</dbReference>
<evidence type="ECO:0000259" key="2">
    <source>
        <dbReference type="PROSITE" id="PS51202"/>
    </source>
</evidence>
<accession>A0A3M7TY36</accession>
<feature type="domain" description="RCK N-terminal" evidence="1">
    <location>
        <begin position="2"/>
        <end position="118"/>
    </location>
</feature>